<dbReference type="Proteomes" id="UP000240572">
    <property type="component" value="Unassembled WGS sequence"/>
</dbReference>
<comment type="caution">
    <text evidence="1">The sequence shown here is derived from an EMBL/GenBank/DDBJ whole genome shotgun (WGS) entry which is preliminary data.</text>
</comment>
<sequence>MITVNKLKEYEEYQGYYDGFYLQKVKYGKNLISDMEWKMVSDLTQDIRLVQRNLASKEFVNKLNMKILERCDSQDAIKYLEEIAAKGW</sequence>
<accession>A0A2P8D054</accession>
<evidence type="ECO:0000313" key="1">
    <source>
        <dbReference type="EMBL" id="PSK90594.1"/>
    </source>
</evidence>
<dbReference type="AlphaFoldDB" id="A0A2P8D054"/>
<organism evidence="1 2">
    <name type="scientific">Taibaiella chishuiensis</name>
    <dbReference type="NCBI Taxonomy" id="1434707"/>
    <lineage>
        <taxon>Bacteria</taxon>
        <taxon>Pseudomonadati</taxon>
        <taxon>Bacteroidota</taxon>
        <taxon>Chitinophagia</taxon>
        <taxon>Chitinophagales</taxon>
        <taxon>Chitinophagaceae</taxon>
        <taxon>Taibaiella</taxon>
    </lineage>
</organism>
<proteinExistence type="predicted"/>
<keyword evidence="2" id="KW-1185">Reference proteome</keyword>
<dbReference type="EMBL" id="PYGD01000007">
    <property type="protein sequence ID" value="PSK90594.1"/>
    <property type="molecule type" value="Genomic_DNA"/>
</dbReference>
<protein>
    <submittedName>
        <fullName evidence="1">Uncharacterized protein</fullName>
    </submittedName>
</protein>
<evidence type="ECO:0000313" key="2">
    <source>
        <dbReference type="Proteomes" id="UP000240572"/>
    </source>
</evidence>
<reference evidence="1 2" key="1">
    <citation type="submission" date="2018-03" db="EMBL/GenBank/DDBJ databases">
        <title>Genomic Encyclopedia of Type Strains, Phase III (KMG-III): the genomes of soil and plant-associated and newly described type strains.</title>
        <authorList>
            <person name="Whitman W."/>
        </authorList>
    </citation>
    <scope>NUCLEOTIDE SEQUENCE [LARGE SCALE GENOMIC DNA]</scope>
    <source>
        <strain evidence="1 2">CGMCC 1.12700</strain>
    </source>
</reference>
<name>A0A2P8D054_9BACT</name>
<gene>
    <name evidence="1" type="ORF">B0I18_1074</name>
</gene>